<proteinExistence type="predicted"/>
<gene>
    <name evidence="2" type="ORF">C0039_04735</name>
</gene>
<dbReference type="RefSeq" id="WP_101517403.1">
    <property type="nucleotide sequence ID" value="NZ_PKUS01000003.1"/>
</dbReference>
<evidence type="ECO:0008006" key="4">
    <source>
        <dbReference type="Google" id="ProtNLM"/>
    </source>
</evidence>
<sequence>MQQRALPGMVTAAVITVAMSLPAQAATDAQKSFSPYAGRDYPTQVLFGDVHVHSGLSADAGGGGTRLMPGDAYRFARGDEVISNTGLPLKISRPYDFLAVTDHSDGMGVITDILKGAPNIMADPYGRELNAAFNAGGMTAKKAMVGMIARFAQGDVPEALNYQPGNPAYRSAWEDTVAAGREFNEPGRFTTLFGFEWTSLVNGNNLHRVVLMRDNAAVAEKVEPYTTTPPVGSPNPRDLWKWMQDWEALTGGQMLAIPHNGNLSNGWMFPLVDDFNKGKGLDAEYARTRQRWEPLVEVSQHKGDGESHPLLSTDDEFADFETWDIGNLDLSEAKTPDMLSGEYARSGLKRGLELGSALGVNPYKFGMIGSTDTHLAASTAREENFFSKNTPEEPRPERATAVAKQNKELGLVRQGWETSAGSLVAVWARENTRGEVFDAMQRREAYATTGTRIRVRFFGGYGLDAADERRRDIARVGYAKGVPMGGDLPAARKGSAPSFLVAAMRDPDGANLDRVQVVKGWLDDQGTAQEKVYDVAWSGDRVPGEDGKLPPVGNTVDMSVPTWTNTIGAAELTTVWTDPDFDPAQDAFYYARVIEIPTPRWTAYDQARFGIDLPDDITMTLQERAYTSPIWYTGVSR</sequence>
<protein>
    <recommendedName>
        <fullName evidence="4">DUF3604 domain-containing protein</fullName>
    </recommendedName>
</protein>
<dbReference type="EMBL" id="PKUS01000003">
    <property type="protein sequence ID" value="PLW69842.1"/>
    <property type="molecule type" value="Genomic_DNA"/>
</dbReference>
<name>A0A2N5X5S7_9GAMM</name>
<dbReference type="Pfam" id="PF12228">
    <property type="entry name" value="DUF3604"/>
    <property type="match status" value="1"/>
</dbReference>
<dbReference type="AlphaFoldDB" id="A0A2N5X5S7"/>
<dbReference type="InterPro" id="IPR022028">
    <property type="entry name" value="DUF3604"/>
</dbReference>
<reference evidence="2 3" key="1">
    <citation type="submission" date="2018-01" db="EMBL/GenBank/DDBJ databases">
        <title>The draft genome sequence of Halioglobus lutimaris HF004.</title>
        <authorList>
            <person name="Du Z.-J."/>
            <person name="Shi M.-J."/>
        </authorList>
    </citation>
    <scope>NUCLEOTIDE SEQUENCE [LARGE SCALE GENOMIC DNA]</scope>
    <source>
        <strain evidence="2 3">HF004</strain>
    </source>
</reference>
<dbReference type="Proteomes" id="UP000235005">
    <property type="component" value="Unassembled WGS sequence"/>
</dbReference>
<keyword evidence="1" id="KW-0732">Signal</keyword>
<organism evidence="2 3">
    <name type="scientific">Pseudohalioglobus lutimaris</name>
    <dbReference type="NCBI Taxonomy" id="1737061"/>
    <lineage>
        <taxon>Bacteria</taxon>
        <taxon>Pseudomonadati</taxon>
        <taxon>Pseudomonadota</taxon>
        <taxon>Gammaproteobacteria</taxon>
        <taxon>Cellvibrionales</taxon>
        <taxon>Halieaceae</taxon>
        <taxon>Pseudohalioglobus</taxon>
    </lineage>
</organism>
<feature type="chain" id="PRO_5014633195" description="DUF3604 domain-containing protein" evidence="1">
    <location>
        <begin position="26"/>
        <end position="637"/>
    </location>
</feature>
<dbReference type="OrthoDB" id="543560at2"/>
<dbReference type="Gene3D" id="3.20.20.140">
    <property type="entry name" value="Metal-dependent hydrolases"/>
    <property type="match status" value="1"/>
</dbReference>
<evidence type="ECO:0000256" key="1">
    <source>
        <dbReference type="SAM" id="SignalP"/>
    </source>
</evidence>
<feature type="signal peptide" evidence="1">
    <location>
        <begin position="1"/>
        <end position="25"/>
    </location>
</feature>
<keyword evidence="3" id="KW-1185">Reference proteome</keyword>
<comment type="caution">
    <text evidence="2">The sequence shown here is derived from an EMBL/GenBank/DDBJ whole genome shotgun (WGS) entry which is preliminary data.</text>
</comment>
<evidence type="ECO:0000313" key="2">
    <source>
        <dbReference type="EMBL" id="PLW69842.1"/>
    </source>
</evidence>
<evidence type="ECO:0000313" key="3">
    <source>
        <dbReference type="Proteomes" id="UP000235005"/>
    </source>
</evidence>
<accession>A0A2N5X5S7</accession>